<evidence type="ECO:0000256" key="1">
    <source>
        <dbReference type="SAM" id="Phobius"/>
    </source>
</evidence>
<keyword evidence="1" id="KW-0812">Transmembrane</keyword>
<name>X1QSJ0_9ZZZZ</name>
<organism evidence="3">
    <name type="scientific">marine sediment metagenome</name>
    <dbReference type="NCBI Taxonomy" id="412755"/>
    <lineage>
        <taxon>unclassified sequences</taxon>
        <taxon>metagenomes</taxon>
        <taxon>ecological metagenomes</taxon>
    </lineage>
</organism>
<feature type="non-terminal residue" evidence="3">
    <location>
        <position position="69"/>
    </location>
</feature>
<accession>X1QSJ0</accession>
<comment type="caution">
    <text evidence="3">The sequence shown here is derived from an EMBL/GenBank/DDBJ whole genome shotgun (WGS) entry which is preliminary data.</text>
</comment>
<evidence type="ECO:0000313" key="3">
    <source>
        <dbReference type="EMBL" id="GAI71228.1"/>
    </source>
</evidence>
<feature type="transmembrane region" description="Helical" evidence="1">
    <location>
        <begin position="25"/>
        <end position="52"/>
    </location>
</feature>
<sequence length="69" mass="7305">MAIGEQASPPGMATGRSLGQRFRDAIVPILASKVALIGLGLVIFWILVAIFAPLMTPYGPLEQDPEAIN</sequence>
<dbReference type="EMBL" id="BARW01002428">
    <property type="protein sequence ID" value="GAI71228.1"/>
    <property type="molecule type" value="Genomic_DNA"/>
</dbReference>
<keyword evidence="1" id="KW-0472">Membrane</keyword>
<protein>
    <recommendedName>
        <fullName evidence="2">Oligopeptide transport permease C-like N-terminal domain-containing protein</fullName>
    </recommendedName>
</protein>
<proteinExistence type="predicted"/>
<evidence type="ECO:0000259" key="2">
    <source>
        <dbReference type="Pfam" id="PF12911"/>
    </source>
</evidence>
<reference evidence="3" key="1">
    <citation type="journal article" date="2014" name="Front. Microbiol.">
        <title>High frequency of phylogenetically diverse reductive dehalogenase-homologous genes in deep subseafloor sedimentary metagenomes.</title>
        <authorList>
            <person name="Kawai M."/>
            <person name="Futagami T."/>
            <person name="Toyoda A."/>
            <person name="Takaki Y."/>
            <person name="Nishi S."/>
            <person name="Hori S."/>
            <person name="Arai W."/>
            <person name="Tsubouchi T."/>
            <person name="Morono Y."/>
            <person name="Uchiyama I."/>
            <person name="Ito T."/>
            <person name="Fujiyama A."/>
            <person name="Inagaki F."/>
            <person name="Takami H."/>
        </authorList>
    </citation>
    <scope>NUCLEOTIDE SEQUENCE</scope>
    <source>
        <strain evidence="3">Expedition CK06-06</strain>
    </source>
</reference>
<dbReference type="AlphaFoldDB" id="X1QSJ0"/>
<gene>
    <name evidence="3" type="ORF">S12H4_06775</name>
</gene>
<feature type="domain" description="Oligopeptide transport permease C-like N-terminal" evidence="2">
    <location>
        <begin position="22"/>
        <end position="67"/>
    </location>
</feature>
<dbReference type="GO" id="GO:0005886">
    <property type="term" value="C:plasma membrane"/>
    <property type="evidence" value="ECO:0007669"/>
    <property type="project" value="UniProtKB-SubCell"/>
</dbReference>
<dbReference type="InterPro" id="IPR025966">
    <property type="entry name" value="OppC_N"/>
</dbReference>
<keyword evidence="1" id="KW-1133">Transmembrane helix</keyword>
<dbReference type="Pfam" id="PF12911">
    <property type="entry name" value="OppC_N"/>
    <property type="match status" value="1"/>
</dbReference>